<reference evidence="3 5" key="2">
    <citation type="submission" date="2016-10" db="EMBL/GenBank/DDBJ databases">
        <authorList>
            <person name="Varghese N."/>
            <person name="Submissions S."/>
        </authorList>
    </citation>
    <scope>NUCLEOTIDE SEQUENCE [LARGE SCALE GENOMIC DNA]</scope>
    <source>
        <strain evidence="3 5">JB1</strain>
    </source>
</reference>
<evidence type="ECO:0000313" key="5">
    <source>
        <dbReference type="Proteomes" id="UP000182793"/>
    </source>
</evidence>
<dbReference type="RefSeq" id="WP_017643223.1">
    <property type="nucleotide sequence ID" value="NZ_AUZH01000001.1"/>
</dbReference>
<evidence type="ECO:0000313" key="2">
    <source>
        <dbReference type="EMBL" id="KFN88927.1"/>
    </source>
</evidence>
<accession>A0A091BYT4</accession>
<gene>
    <name evidence="2" type="ORF">H702_00485</name>
    <name evidence="3" type="ORF">SAMN02910290_01094</name>
</gene>
<dbReference type="Proteomes" id="UP000182793">
    <property type="component" value="Unassembled WGS sequence"/>
</dbReference>
<feature type="region of interest" description="Disordered" evidence="1">
    <location>
        <begin position="1"/>
        <end position="27"/>
    </location>
</feature>
<evidence type="ECO:0000313" key="3">
    <source>
        <dbReference type="EMBL" id="SFL25690.1"/>
    </source>
</evidence>
<dbReference type="Proteomes" id="UP000029382">
    <property type="component" value="Unassembled WGS sequence"/>
</dbReference>
<dbReference type="AlphaFoldDB" id="A0A091BYT4"/>
<proteinExistence type="predicted"/>
<evidence type="ECO:0000256" key="1">
    <source>
        <dbReference type="SAM" id="MobiDB-lite"/>
    </source>
</evidence>
<dbReference type="EMBL" id="AUZH01000001">
    <property type="protein sequence ID" value="KFN88927.1"/>
    <property type="molecule type" value="Genomic_DNA"/>
</dbReference>
<keyword evidence="5" id="KW-1185">Reference proteome</keyword>
<protein>
    <submittedName>
        <fullName evidence="2">Uncharacterized protein</fullName>
    </submittedName>
</protein>
<feature type="compositionally biased region" description="Low complexity" evidence="1">
    <location>
        <begin position="1"/>
        <end position="13"/>
    </location>
</feature>
<organism evidence="2 4">
    <name type="scientific">Streptococcus equinus JB1</name>
    <dbReference type="NCBI Taxonomy" id="1294274"/>
    <lineage>
        <taxon>Bacteria</taxon>
        <taxon>Bacillati</taxon>
        <taxon>Bacillota</taxon>
        <taxon>Bacilli</taxon>
        <taxon>Lactobacillales</taxon>
        <taxon>Streptococcaceae</taxon>
        <taxon>Streptococcus</taxon>
    </lineage>
</organism>
<sequence>MNETTFDTTNHTTKSARRQKSTSERLKDKLKQLNKAKASLEAAQKKIKQLEADIKDLEAKRQQEILKEYGMSLSDLEAFLADNKDKLGGDA</sequence>
<evidence type="ECO:0000313" key="4">
    <source>
        <dbReference type="Proteomes" id="UP000029382"/>
    </source>
</evidence>
<reference evidence="2 4" key="1">
    <citation type="journal article" date="2014" name="Genome Announc.">
        <title>Draft Genome Sequences of Streptococcus bovis Strains ATCC 33317 and JB1.</title>
        <authorList>
            <person name="Benahmed F.H."/>
            <person name="Gopinath G.R."/>
            <person name="Harbottle H."/>
            <person name="Cotta M.A."/>
            <person name="Luo Y."/>
            <person name="Henderson C."/>
            <person name="Teri P."/>
            <person name="Soppet D."/>
            <person name="Rasmussen M."/>
            <person name="Whitehead T.R."/>
            <person name="Davidson M."/>
        </authorList>
    </citation>
    <scope>NUCLEOTIDE SEQUENCE [LARGE SCALE GENOMIC DNA]</scope>
    <source>
        <strain evidence="2 4">JB1</strain>
    </source>
</reference>
<name>A0A091BYT4_STREI</name>
<comment type="caution">
    <text evidence="2">The sequence shown here is derived from an EMBL/GenBank/DDBJ whole genome shotgun (WGS) entry which is preliminary data.</text>
</comment>
<dbReference type="EMBL" id="FOTG01000005">
    <property type="protein sequence ID" value="SFL25690.1"/>
    <property type="molecule type" value="Genomic_DNA"/>
</dbReference>